<dbReference type="Proteomes" id="UP000188246">
    <property type="component" value="Chromosome"/>
</dbReference>
<dbReference type="KEGG" id="vpi:BW732_09005"/>
<keyword evidence="2 3" id="KW-0012">Acyltransferase</keyword>
<comment type="catalytic activity">
    <reaction evidence="3">
        <text>N(6)-octanoyl-L-lysyl-[glycine-cleavage complex H protein] + L-lysyl-[lipoyl-carrier protein] = N(6)-octanoyl-L-lysyl-[lipoyl-carrier protein] + L-lysyl-[glycine-cleavage complex H protein]</text>
        <dbReference type="Rhea" id="RHEA:20213"/>
        <dbReference type="Rhea" id="RHEA-COMP:10500"/>
        <dbReference type="Rhea" id="RHEA-COMP:10501"/>
        <dbReference type="Rhea" id="RHEA-COMP:10503"/>
        <dbReference type="Rhea" id="RHEA-COMP:10504"/>
        <dbReference type="ChEBI" id="CHEBI:29969"/>
        <dbReference type="ChEBI" id="CHEBI:78809"/>
        <dbReference type="EC" id="2.3.1.204"/>
    </reaction>
</comment>
<dbReference type="PANTHER" id="PTHR43679:SF2">
    <property type="entry name" value="OCTANOYL-[GCVH]:PROTEIN N-OCTANOYLTRANSFERASE"/>
    <property type="match status" value="1"/>
</dbReference>
<dbReference type="Pfam" id="PF21948">
    <property type="entry name" value="LplA-B_cat"/>
    <property type="match status" value="1"/>
</dbReference>
<comment type="pathway">
    <text evidence="3">Protein modification; protein lipoylation via endogenous pathway; protein N(6)-(lipoyl)lysine from octanoyl-[acyl-carrier-protein].</text>
</comment>
<proteinExistence type="inferred from homology"/>
<dbReference type="InterPro" id="IPR045864">
    <property type="entry name" value="aa-tRNA-synth_II/BPL/LPL"/>
</dbReference>
<dbReference type="EC" id="2.3.1.204" evidence="3"/>
<dbReference type="GO" id="GO:0009107">
    <property type="term" value="P:lipoate biosynthetic process"/>
    <property type="evidence" value="ECO:0007669"/>
    <property type="project" value="UniProtKB-UniRule"/>
</dbReference>
<dbReference type="RefSeq" id="WP_077276424.1">
    <property type="nucleotide sequence ID" value="NZ_CP019609.1"/>
</dbReference>
<name>A0A1Q2D7L6_9ENTE</name>
<dbReference type="CDD" id="cd16443">
    <property type="entry name" value="LplA"/>
    <property type="match status" value="1"/>
</dbReference>
<dbReference type="STRING" id="633807.BW732_09005"/>
<protein>
    <recommendedName>
        <fullName evidence="3">Octanoyl-[GcvH]:protein N-octanoyltransferase</fullName>
        <ecNumber evidence="3">2.3.1.204</ecNumber>
    </recommendedName>
    <alternativeName>
        <fullName evidence="3">Octanoyl-[GcvH]:E2 amidotransferase</fullName>
    </alternativeName>
</protein>
<comment type="miscellaneous">
    <text evidence="3">The reaction proceeds via a thioester-linked acyl-enzyme intermediate.</text>
</comment>
<dbReference type="Gene3D" id="3.30.930.10">
    <property type="entry name" value="Bira Bifunctional Protein, Domain 2"/>
    <property type="match status" value="1"/>
</dbReference>
<dbReference type="GO" id="GO:0009249">
    <property type="term" value="P:protein lipoylation"/>
    <property type="evidence" value="ECO:0007669"/>
    <property type="project" value="UniProtKB-UniRule"/>
</dbReference>
<evidence type="ECO:0000313" key="5">
    <source>
        <dbReference type="Proteomes" id="UP000188246"/>
    </source>
</evidence>
<dbReference type="OrthoDB" id="2080934at2"/>
<dbReference type="PANTHER" id="PTHR43679">
    <property type="entry name" value="OCTANOYLTRANSFERASE LIPM-RELATED"/>
    <property type="match status" value="1"/>
</dbReference>
<feature type="active site" description="Acyl-thioester intermediate" evidence="3">
    <location>
        <position position="141"/>
    </location>
</feature>
<dbReference type="HAMAP" id="MF_02119">
    <property type="entry name" value="LipL"/>
    <property type="match status" value="1"/>
</dbReference>
<evidence type="ECO:0000256" key="3">
    <source>
        <dbReference type="HAMAP-Rule" id="MF_02119"/>
    </source>
</evidence>
<comment type="similarity">
    <text evidence="3">Belongs to the octanoyltransferase LipL family.</text>
</comment>
<gene>
    <name evidence="3" type="primary">lipL</name>
    <name evidence="4" type="ORF">BW732_09005</name>
</gene>
<dbReference type="InterPro" id="IPR024897">
    <property type="entry name" value="LipL"/>
</dbReference>
<dbReference type="InterPro" id="IPR004143">
    <property type="entry name" value="BPL_LPL_catalytic"/>
</dbReference>
<dbReference type="GO" id="GO:0033819">
    <property type="term" value="F:lipoyl(octanoyl) transferase activity"/>
    <property type="evidence" value="ECO:0007669"/>
    <property type="project" value="InterPro"/>
</dbReference>
<dbReference type="PROSITE" id="PS51733">
    <property type="entry name" value="BPL_LPL_CATALYTIC"/>
    <property type="match status" value="1"/>
</dbReference>
<dbReference type="EMBL" id="CP019609">
    <property type="protein sequence ID" value="AQP54347.1"/>
    <property type="molecule type" value="Genomic_DNA"/>
</dbReference>
<dbReference type="SUPFAM" id="SSF55681">
    <property type="entry name" value="Class II aaRS and biotin synthetases"/>
    <property type="match status" value="1"/>
</dbReference>
<dbReference type="AlphaFoldDB" id="A0A1Q2D7L6"/>
<keyword evidence="1 3" id="KW-0808">Transferase</keyword>
<evidence type="ECO:0000313" key="4">
    <source>
        <dbReference type="EMBL" id="AQP54347.1"/>
    </source>
</evidence>
<sequence length="280" mass="31747">MTQIGTLFDQGQLTNLERFDPFIYTDLLTTYVGETNQLIFHFWQMTNQVILGMKDTRVPNLTRGIQKIATHGYFPVVRNSGGLAVVADEGVLNFSIIIPENFQQSKQSIDDGYLLMKQLITTALNDFDISVDAHEVSDSYCPGDFDLSIDGKKFAGIAQRRVKKGIAIMIYLSVYGNQQQRGQLVRDFYLVSLENNFGTDGYPPVSPESMANLSDLLGIDLTIADIKNRIKGALPLVFKTLELVSDDLQDYLTNPNWKINYEQQYKRMAQRNHIIQSQEE</sequence>
<organism evidence="4 5">
    <name type="scientific">Vagococcus penaei</name>
    <dbReference type="NCBI Taxonomy" id="633807"/>
    <lineage>
        <taxon>Bacteria</taxon>
        <taxon>Bacillati</taxon>
        <taxon>Bacillota</taxon>
        <taxon>Bacilli</taxon>
        <taxon>Lactobacillales</taxon>
        <taxon>Enterococcaceae</taxon>
        <taxon>Vagococcus</taxon>
    </lineage>
</organism>
<comment type="function">
    <text evidence="3">Catalyzes the amidotransfer (transamidation) of the octanoyl moiety from octanoyl-GcvH to the lipoyl domain of the E2 subunit of lipoate-dependent enzymes.</text>
</comment>
<keyword evidence="5" id="KW-1185">Reference proteome</keyword>
<evidence type="ECO:0000256" key="1">
    <source>
        <dbReference type="ARBA" id="ARBA00022679"/>
    </source>
</evidence>
<evidence type="ECO:0000256" key="2">
    <source>
        <dbReference type="ARBA" id="ARBA00023315"/>
    </source>
</evidence>
<dbReference type="InterPro" id="IPR050664">
    <property type="entry name" value="Octanoyltrans_LipM/LipL"/>
</dbReference>
<reference evidence="4 5" key="1">
    <citation type="journal article" date="2010" name="Int. J. Syst. Evol. Microbiol.">
        <title>Vagococcus penaei sp. nov., isolated from spoilage microbiota of cooked shrimp (Penaeus vannamei).</title>
        <authorList>
            <person name="Jaffres E."/>
            <person name="Prevost H."/>
            <person name="Rossero A."/>
            <person name="Joffraud J.J."/>
            <person name="Dousset X."/>
        </authorList>
    </citation>
    <scope>NUCLEOTIDE SEQUENCE [LARGE SCALE GENOMIC DNA]</scope>
    <source>
        <strain evidence="4 5">CD276</strain>
    </source>
</reference>
<accession>A0A1Q2D7L6</accession>
<feature type="site" description="Lowers pKa of active site Cys" evidence="3">
    <location>
        <position position="153"/>
    </location>
</feature>